<evidence type="ECO:0000313" key="2">
    <source>
        <dbReference type="Proteomes" id="UP000176633"/>
    </source>
</evidence>
<evidence type="ECO:0000313" key="1">
    <source>
        <dbReference type="EMBL" id="OGG42804.1"/>
    </source>
</evidence>
<dbReference type="AlphaFoldDB" id="A0A1F6C0R5"/>
<accession>A0A1F6C0R5</accession>
<organism evidence="1 2">
    <name type="scientific">Candidatus Jorgensenbacteria bacterium RIFCSPLOWO2_12_FULL_42_11</name>
    <dbReference type="NCBI Taxonomy" id="1798473"/>
    <lineage>
        <taxon>Bacteria</taxon>
        <taxon>Candidatus Joergenseniibacteriota</taxon>
    </lineage>
</organism>
<protein>
    <submittedName>
        <fullName evidence="1">Uncharacterized protein</fullName>
    </submittedName>
</protein>
<comment type="caution">
    <text evidence="1">The sequence shown here is derived from an EMBL/GenBank/DDBJ whole genome shotgun (WGS) entry which is preliminary data.</text>
</comment>
<dbReference type="EMBL" id="MFKM01000038">
    <property type="protein sequence ID" value="OGG42804.1"/>
    <property type="molecule type" value="Genomic_DNA"/>
</dbReference>
<proteinExistence type="predicted"/>
<name>A0A1F6C0R5_9BACT</name>
<reference evidence="1 2" key="1">
    <citation type="journal article" date="2016" name="Nat. Commun.">
        <title>Thousands of microbial genomes shed light on interconnected biogeochemical processes in an aquifer system.</title>
        <authorList>
            <person name="Anantharaman K."/>
            <person name="Brown C.T."/>
            <person name="Hug L.A."/>
            <person name="Sharon I."/>
            <person name="Castelle C.J."/>
            <person name="Probst A.J."/>
            <person name="Thomas B.C."/>
            <person name="Singh A."/>
            <person name="Wilkins M.J."/>
            <person name="Karaoz U."/>
            <person name="Brodie E.L."/>
            <person name="Williams K.H."/>
            <person name="Hubbard S.S."/>
            <person name="Banfield J.F."/>
        </authorList>
    </citation>
    <scope>NUCLEOTIDE SEQUENCE [LARGE SCALE GENOMIC DNA]</scope>
</reference>
<gene>
    <name evidence="1" type="ORF">A3G50_02575</name>
</gene>
<dbReference type="Proteomes" id="UP000176633">
    <property type="component" value="Unassembled WGS sequence"/>
</dbReference>
<sequence length="151" mass="16941">MVIGVVMYSPVSFVYFYFVLGRDKTAAFPAPDHPGKGEFVGFWPGLALAAQDKLDPVKFTRRYHFLVTVRKFPLPSYHQAAIKRIGEYLVTGAQANRPASLPSGLPGSHPPFVIGDIYDLPDRIRLCKQQIPHFSYKGESFFVNNKGYLFG</sequence>